<gene>
    <name evidence="1" type="ORF">BofuT4_uP141320.1</name>
</gene>
<sequence>MSDSERSSLETELPLYVTTRDQPIFVVMDMIIRYPLTNMTMSNNSGLTFLLAEIDPNSSEHLRCELQWYFKGYS</sequence>
<dbReference type="InParanoid" id="G2YZ22"/>
<proteinExistence type="predicted"/>
<evidence type="ECO:0000313" key="2">
    <source>
        <dbReference type="Proteomes" id="UP000008177"/>
    </source>
</evidence>
<dbReference type="HOGENOM" id="CLU_2687560_0_0_1"/>
<reference evidence="2" key="1">
    <citation type="journal article" date="2011" name="PLoS Genet.">
        <title>Genomic analysis of the necrotrophic fungal pathogens Sclerotinia sclerotiorum and Botrytis cinerea.</title>
        <authorList>
            <person name="Amselem J."/>
            <person name="Cuomo C.A."/>
            <person name="van Kan J.A."/>
            <person name="Viaud M."/>
            <person name="Benito E.P."/>
            <person name="Couloux A."/>
            <person name="Coutinho P.M."/>
            <person name="de Vries R.P."/>
            <person name="Dyer P.S."/>
            <person name="Fillinger S."/>
            <person name="Fournier E."/>
            <person name="Gout L."/>
            <person name="Hahn M."/>
            <person name="Kohn L."/>
            <person name="Lapalu N."/>
            <person name="Plummer K.M."/>
            <person name="Pradier J.M."/>
            <person name="Quevillon E."/>
            <person name="Sharon A."/>
            <person name="Simon A."/>
            <person name="ten Have A."/>
            <person name="Tudzynski B."/>
            <person name="Tudzynski P."/>
            <person name="Wincker P."/>
            <person name="Andrew M."/>
            <person name="Anthouard V."/>
            <person name="Beever R.E."/>
            <person name="Beffa R."/>
            <person name="Benoit I."/>
            <person name="Bouzid O."/>
            <person name="Brault B."/>
            <person name="Chen Z."/>
            <person name="Choquer M."/>
            <person name="Collemare J."/>
            <person name="Cotton P."/>
            <person name="Danchin E.G."/>
            <person name="Da Silva C."/>
            <person name="Gautier A."/>
            <person name="Giraud C."/>
            <person name="Giraud T."/>
            <person name="Gonzalez C."/>
            <person name="Grossetete S."/>
            <person name="Guldener U."/>
            <person name="Henrissat B."/>
            <person name="Howlett B.J."/>
            <person name="Kodira C."/>
            <person name="Kretschmer M."/>
            <person name="Lappartient A."/>
            <person name="Leroch M."/>
            <person name="Levis C."/>
            <person name="Mauceli E."/>
            <person name="Neuveglise C."/>
            <person name="Oeser B."/>
            <person name="Pearson M."/>
            <person name="Poulain J."/>
            <person name="Poussereau N."/>
            <person name="Quesneville H."/>
            <person name="Rascle C."/>
            <person name="Schumacher J."/>
            <person name="Segurens B."/>
            <person name="Sexton A."/>
            <person name="Silva E."/>
            <person name="Sirven C."/>
            <person name="Soanes D.M."/>
            <person name="Talbot N.J."/>
            <person name="Templeton M."/>
            <person name="Yandava C."/>
            <person name="Yarden O."/>
            <person name="Zeng Q."/>
            <person name="Rollins J.A."/>
            <person name="Lebrun M.H."/>
            <person name="Dickman M."/>
        </authorList>
    </citation>
    <scope>NUCLEOTIDE SEQUENCE [LARGE SCALE GENOMIC DNA]</scope>
    <source>
        <strain evidence="2">T4</strain>
    </source>
</reference>
<organism evidence="1 2">
    <name type="scientific">Botryotinia fuckeliana (strain T4)</name>
    <name type="common">Noble rot fungus</name>
    <name type="synonym">Botrytis cinerea</name>
    <dbReference type="NCBI Taxonomy" id="999810"/>
    <lineage>
        <taxon>Eukaryota</taxon>
        <taxon>Fungi</taxon>
        <taxon>Dikarya</taxon>
        <taxon>Ascomycota</taxon>
        <taxon>Pezizomycotina</taxon>
        <taxon>Leotiomycetes</taxon>
        <taxon>Helotiales</taxon>
        <taxon>Sclerotiniaceae</taxon>
        <taxon>Botrytis</taxon>
    </lineage>
</organism>
<name>G2YZ22_BOTF4</name>
<evidence type="ECO:0000313" key="1">
    <source>
        <dbReference type="EMBL" id="CCD56870.1"/>
    </source>
</evidence>
<protein>
    <submittedName>
        <fullName evidence="1">Uncharacterized protein</fullName>
    </submittedName>
</protein>
<dbReference type="EMBL" id="FQ790362">
    <property type="protein sequence ID" value="CCD56870.1"/>
    <property type="molecule type" value="Genomic_DNA"/>
</dbReference>
<dbReference type="Proteomes" id="UP000008177">
    <property type="component" value="Unplaced contigs"/>
</dbReference>
<dbReference type="AlphaFoldDB" id="G2YZ22"/>
<accession>G2YZ22</accession>